<keyword evidence="1" id="KW-0812">Transmembrane</keyword>
<dbReference type="RefSeq" id="WP_270041513.1">
    <property type="nucleotide sequence ID" value="NZ_JAPDOD010000017.1"/>
</dbReference>
<evidence type="ECO:0000313" key="2">
    <source>
        <dbReference type="EMBL" id="MDA0162278.1"/>
    </source>
</evidence>
<feature type="transmembrane region" description="Helical" evidence="1">
    <location>
        <begin position="17"/>
        <end position="38"/>
    </location>
</feature>
<dbReference type="EMBL" id="JAPDOD010000017">
    <property type="protein sequence ID" value="MDA0162278.1"/>
    <property type="molecule type" value="Genomic_DNA"/>
</dbReference>
<protein>
    <submittedName>
        <fullName evidence="2">Uncharacterized protein</fullName>
    </submittedName>
</protein>
<organism evidence="2 3">
    <name type="scientific">Solirubrobacter ginsenosidimutans</name>
    <dbReference type="NCBI Taxonomy" id="490573"/>
    <lineage>
        <taxon>Bacteria</taxon>
        <taxon>Bacillati</taxon>
        <taxon>Actinomycetota</taxon>
        <taxon>Thermoleophilia</taxon>
        <taxon>Solirubrobacterales</taxon>
        <taxon>Solirubrobacteraceae</taxon>
        <taxon>Solirubrobacter</taxon>
    </lineage>
</organism>
<keyword evidence="1" id="KW-1133">Transmembrane helix</keyword>
<evidence type="ECO:0000256" key="1">
    <source>
        <dbReference type="SAM" id="Phobius"/>
    </source>
</evidence>
<dbReference type="AlphaFoldDB" id="A0A9X3MZS5"/>
<comment type="caution">
    <text evidence="2">The sequence shown here is derived from an EMBL/GenBank/DDBJ whole genome shotgun (WGS) entry which is preliminary data.</text>
</comment>
<sequence>MTVIADSIIDWGALLQVIYISAIAGIAIAAVLGTGIVASLRAQDSDGATALALNGVMVVSVILVGIAIVTGIYFLTDK</sequence>
<name>A0A9X3MZS5_9ACTN</name>
<dbReference type="Proteomes" id="UP001149140">
    <property type="component" value="Unassembled WGS sequence"/>
</dbReference>
<keyword evidence="3" id="KW-1185">Reference proteome</keyword>
<accession>A0A9X3MZS5</accession>
<proteinExistence type="predicted"/>
<gene>
    <name evidence="2" type="ORF">OM076_18540</name>
</gene>
<reference evidence="2" key="1">
    <citation type="submission" date="2022-10" db="EMBL/GenBank/DDBJ databases">
        <title>The WGS of Solirubrobacter ginsenosidimutans DSM 21036.</title>
        <authorList>
            <person name="Jiang Z."/>
        </authorList>
    </citation>
    <scope>NUCLEOTIDE SEQUENCE</scope>
    <source>
        <strain evidence="2">DSM 21036</strain>
    </source>
</reference>
<feature type="transmembrane region" description="Helical" evidence="1">
    <location>
        <begin position="50"/>
        <end position="75"/>
    </location>
</feature>
<evidence type="ECO:0000313" key="3">
    <source>
        <dbReference type="Proteomes" id="UP001149140"/>
    </source>
</evidence>
<keyword evidence="1" id="KW-0472">Membrane</keyword>